<dbReference type="Pfam" id="PF00778">
    <property type="entry name" value="DIX"/>
    <property type="match status" value="1"/>
</dbReference>
<feature type="region of interest" description="Disordered" evidence="5">
    <location>
        <begin position="508"/>
        <end position="527"/>
    </location>
</feature>
<feature type="compositionally biased region" description="Basic residues" evidence="5">
    <location>
        <begin position="576"/>
        <end position="594"/>
    </location>
</feature>
<feature type="compositionally biased region" description="Low complexity" evidence="5">
    <location>
        <begin position="833"/>
        <end position="843"/>
    </location>
</feature>
<dbReference type="GO" id="GO:0031625">
    <property type="term" value="F:ubiquitin protein ligase binding"/>
    <property type="evidence" value="ECO:0007669"/>
    <property type="project" value="TreeGrafter"/>
</dbReference>
<accession>A0AAN8K2B1</accession>
<dbReference type="Pfam" id="PF08833">
    <property type="entry name" value="Axin_b-cat_bind"/>
    <property type="match status" value="1"/>
</dbReference>
<reference evidence="8 9" key="1">
    <citation type="submission" date="2024-01" db="EMBL/GenBank/DDBJ databases">
        <title>The genome of the rayed Mediterranean limpet Patella caerulea (Linnaeus, 1758).</title>
        <authorList>
            <person name="Anh-Thu Weber A."/>
            <person name="Halstead-Nussloch G."/>
        </authorList>
    </citation>
    <scope>NUCLEOTIDE SEQUENCE [LARGE SCALE GENOMIC DNA]</scope>
    <source>
        <strain evidence="8">AATW-2023a</strain>
        <tissue evidence="8">Whole specimen</tissue>
    </source>
</reference>
<dbReference type="GO" id="GO:0060090">
    <property type="term" value="F:molecular adaptor activity"/>
    <property type="evidence" value="ECO:0007669"/>
    <property type="project" value="TreeGrafter"/>
</dbReference>
<dbReference type="InterPro" id="IPR044926">
    <property type="entry name" value="RGS_subdomain_2"/>
</dbReference>
<feature type="domain" description="DIX" evidence="7">
    <location>
        <begin position="846"/>
        <end position="929"/>
    </location>
</feature>
<feature type="compositionally biased region" description="Low complexity" evidence="5">
    <location>
        <begin position="44"/>
        <end position="68"/>
    </location>
</feature>
<dbReference type="GO" id="GO:0016055">
    <property type="term" value="P:Wnt signaling pathway"/>
    <property type="evidence" value="ECO:0007669"/>
    <property type="project" value="UniProtKB-KW"/>
</dbReference>
<feature type="compositionally biased region" description="Low complexity" evidence="5">
    <location>
        <begin position="508"/>
        <end position="520"/>
    </location>
</feature>
<dbReference type="InterPro" id="IPR014936">
    <property type="entry name" value="Axin_b-cat-bd"/>
</dbReference>
<dbReference type="AlphaFoldDB" id="A0AAN8K2B1"/>
<evidence type="ECO:0000256" key="1">
    <source>
        <dbReference type="ARBA" id="ARBA00004496"/>
    </source>
</evidence>
<feature type="region of interest" description="Disordered" evidence="5">
    <location>
        <begin position="780"/>
        <end position="843"/>
    </location>
</feature>
<dbReference type="GO" id="GO:0008013">
    <property type="term" value="F:beta-catenin binding"/>
    <property type="evidence" value="ECO:0007669"/>
    <property type="project" value="TreeGrafter"/>
</dbReference>
<dbReference type="InterPro" id="IPR043581">
    <property type="entry name" value="Axin-like"/>
</dbReference>
<proteinExistence type="predicted"/>
<feature type="compositionally biased region" description="Polar residues" evidence="5">
    <location>
        <begin position="702"/>
        <end position="712"/>
    </location>
</feature>
<organism evidence="8 9">
    <name type="scientific">Patella caerulea</name>
    <name type="common">Rayed Mediterranean limpet</name>
    <dbReference type="NCBI Taxonomy" id="87958"/>
    <lineage>
        <taxon>Eukaryota</taxon>
        <taxon>Metazoa</taxon>
        <taxon>Spiralia</taxon>
        <taxon>Lophotrochozoa</taxon>
        <taxon>Mollusca</taxon>
        <taxon>Gastropoda</taxon>
        <taxon>Patellogastropoda</taxon>
        <taxon>Patelloidea</taxon>
        <taxon>Patellidae</taxon>
        <taxon>Patella</taxon>
    </lineage>
</organism>
<feature type="domain" description="RGS" evidence="6">
    <location>
        <begin position="134"/>
        <end position="251"/>
    </location>
</feature>
<dbReference type="InterPro" id="IPR024066">
    <property type="entry name" value="RGS_subdom1/3"/>
</dbReference>
<evidence type="ECO:0000256" key="2">
    <source>
        <dbReference type="ARBA" id="ARBA00022490"/>
    </source>
</evidence>
<dbReference type="GO" id="GO:0090090">
    <property type="term" value="P:negative regulation of canonical Wnt signaling pathway"/>
    <property type="evidence" value="ECO:0007669"/>
    <property type="project" value="InterPro"/>
</dbReference>
<evidence type="ECO:0000259" key="6">
    <source>
        <dbReference type="PROSITE" id="PS50132"/>
    </source>
</evidence>
<feature type="compositionally biased region" description="Polar residues" evidence="5">
    <location>
        <begin position="822"/>
        <end position="832"/>
    </location>
</feature>
<dbReference type="Gene3D" id="2.40.240.130">
    <property type="match status" value="1"/>
</dbReference>
<dbReference type="EMBL" id="JAZGQO010000004">
    <property type="protein sequence ID" value="KAK6187750.1"/>
    <property type="molecule type" value="Genomic_DNA"/>
</dbReference>
<sequence length="929" mass="102305">MTSKKVFEFLNDSGGNNFTESAPRPPVPGEENELHSNGGMSTRSSGSHKSQVSSKSQSSGKSMSSSKGEMTHSPAATPRKSNLDKTGGSLSCSTQGLFSDDMDAPLGFEPEGSAASSPPFTENSTPPHLKWAETLHHLLSDSDGVELFKEYLEKESGGCYEVDFWFACEGLRQKDEQQLPSVIKVIYKKFVRHDKIKCIDKDTRQGITDKINRKEQMDRTIFDSAQAEVEGYMKGVTYPAFLNSDFYVQYVQNYGDSPKSSRSSGSNSARPVSQAGLLPALIEDKELESDQLNYGSVSSVLNKSHGHNFQRPELPGARRTETLTGCSRYTSRMLNSAYPAHVSYAPVSTVDSELQSLSSDALTDDTISLTDSSVDGLSNRSWKRSRKSMKNQAQVNRETSAGLHSHIIPRTERAPKDRNIAETDPKKFASLVIEKLKRVYEEQEIGIKMEEKLKCLEYDKAEEEKMSSSMVKNTTASFNIPFIPSNSVIEDETAESILDQHCSRIWASSSHHTPSGHSPPNKSPTVARKKFNQSLPATGTGSSGIHSRSLQHRKRDCLSSLSCDSGVGDEKSGKETHKHIHHHHHHHHQPRTSKTRMEKEAQHASMSCWTDALGQGNRSVTSKKKASKCVKSSDSSSYIDSGISTVYDKESLPPMPNLMDPTSSKVLSWMLESDRVAEPSSGYQDSDKSSSNRKSHAARLNHSASASLPSHKQGSKKVCGTHTNSRSTSVERSGNTLQSWIPPSQVMPSQPFAQDTMMPLPPHPNTRTQLEEAKRRLEDYPGSPIKSKSFTGVSKGHTMQSCSSQVRTMPSAKTVPSDLDRSGSQTLDRSVLSNKSNSANVSTSSSNTTVIGIYFGTEPIPYRHTLPGRNITLGQFKTLITKKGNFKYFFKTDSDEFGGEGAVFEQISDDNAVLPMWENKIVAKVDKIE</sequence>
<keyword evidence="9" id="KW-1185">Reference proteome</keyword>
<comment type="caution">
    <text evidence="8">The sequence shown here is derived from an EMBL/GenBank/DDBJ whole genome shotgun (WGS) entry which is preliminary data.</text>
</comment>
<dbReference type="GO" id="GO:0019901">
    <property type="term" value="F:protein kinase binding"/>
    <property type="evidence" value="ECO:0007669"/>
    <property type="project" value="TreeGrafter"/>
</dbReference>
<dbReference type="PANTHER" id="PTHR46102">
    <property type="entry name" value="AXIN"/>
    <property type="match status" value="1"/>
</dbReference>
<dbReference type="Proteomes" id="UP001347796">
    <property type="component" value="Unassembled WGS sequence"/>
</dbReference>
<dbReference type="PROSITE" id="PS50132">
    <property type="entry name" value="RGS"/>
    <property type="match status" value="1"/>
</dbReference>
<dbReference type="InterPro" id="IPR038207">
    <property type="entry name" value="DIX_dom_sf"/>
</dbReference>
<dbReference type="GO" id="GO:0005886">
    <property type="term" value="C:plasma membrane"/>
    <property type="evidence" value="ECO:0007669"/>
    <property type="project" value="TreeGrafter"/>
</dbReference>
<dbReference type="SUPFAM" id="SSF48097">
    <property type="entry name" value="Regulator of G-protein signaling, RGS"/>
    <property type="match status" value="1"/>
</dbReference>
<evidence type="ECO:0008006" key="10">
    <source>
        <dbReference type="Google" id="ProtNLM"/>
    </source>
</evidence>
<evidence type="ECO:0000259" key="7">
    <source>
        <dbReference type="PROSITE" id="PS50841"/>
    </source>
</evidence>
<dbReference type="Gene3D" id="1.10.167.10">
    <property type="entry name" value="Regulator of G-protein Signalling 4, domain 2"/>
    <property type="match status" value="1"/>
</dbReference>
<evidence type="ECO:0000256" key="4">
    <source>
        <dbReference type="PROSITE-ProRule" id="PRU00069"/>
    </source>
</evidence>
<dbReference type="InterPro" id="IPR036305">
    <property type="entry name" value="RGS_sf"/>
</dbReference>
<dbReference type="Gene3D" id="1.10.196.10">
    <property type="match status" value="1"/>
</dbReference>
<evidence type="ECO:0000256" key="3">
    <source>
        <dbReference type="ARBA" id="ARBA00022687"/>
    </source>
</evidence>
<dbReference type="SUPFAM" id="SSF54236">
    <property type="entry name" value="Ubiquitin-like"/>
    <property type="match status" value="1"/>
</dbReference>
<feature type="compositionally biased region" description="Polar residues" evidence="5">
    <location>
        <begin position="390"/>
        <end position="399"/>
    </location>
</feature>
<dbReference type="GO" id="GO:0005634">
    <property type="term" value="C:nucleus"/>
    <property type="evidence" value="ECO:0007669"/>
    <property type="project" value="TreeGrafter"/>
</dbReference>
<feature type="region of interest" description="Disordered" evidence="5">
    <location>
        <begin position="1"/>
        <end position="127"/>
    </location>
</feature>
<feature type="compositionally biased region" description="Low complexity" evidence="5">
    <location>
        <begin position="629"/>
        <end position="641"/>
    </location>
</feature>
<keyword evidence="2" id="KW-0963">Cytoplasm</keyword>
<comment type="subcellular location">
    <subcellularLocation>
        <location evidence="1">Cytoplasm</location>
    </subcellularLocation>
</comment>
<dbReference type="GO" id="GO:0032436">
    <property type="term" value="P:positive regulation of proteasomal ubiquitin-dependent protein catabolic process"/>
    <property type="evidence" value="ECO:0007669"/>
    <property type="project" value="TreeGrafter"/>
</dbReference>
<evidence type="ECO:0000256" key="5">
    <source>
        <dbReference type="SAM" id="MobiDB-lite"/>
    </source>
</evidence>
<dbReference type="InterPro" id="IPR016137">
    <property type="entry name" value="RGS"/>
</dbReference>
<dbReference type="SMART" id="SM00315">
    <property type="entry name" value="RGS"/>
    <property type="match status" value="1"/>
</dbReference>
<dbReference type="PANTHER" id="PTHR46102:SF2">
    <property type="entry name" value="AXIN"/>
    <property type="match status" value="1"/>
</dbReference>
<feature type="compositionally biased region" description="Polar residues" evidence="5">
    <location>
        <begin position="88"/>
        <end position="97"/>
    </location>
</feature>
<gene>
    <name evidence="8" type="ORF">SNE40_005707</name>
</gene>
<dbReference type="GO" id="GO:0048468">
    <property type="term" value="P:cell development"/>
    <property type="evidence" value="ECO:0007669"/>
    <property type="project" value="TreeGrafter"/>
</dbReference>
<feature type="compositionally biased region" description="Polar residues" evidence="5">
    <location>
        <begin position="786"/>
        <end position="808"/>
    </location>
</feature>
<dbReference type="GO" id="GO:0005737">
    <property type="term" value="C:cytoplasm"/>
    <property type="evidence" value="ECO:0007669"/>
    <property type="project" value="UniProtKB-SubCell"/>
</dbReference>
<evidence type="ECO:0000313" key="8">
    <source>
        <dbReference type="EMBL" id="KAK6187750.1"/>
    </source>
</evidence>
<keyword evidence="3 4" id="KW-0879">Wnt signaling pathway</keyword>
<dbReference type="Pfam" id="PF00615">
    <property type="entry name" value="RGS"/>
    <property type="match status" value="1"/>
</dbReference>
<dbReference type="SMART" id="SM00021">
    <property type="entry name" value="DAX"/>
    <property type="match status" value="1"/>
</dbReference>
<feature type="compositionally biased region" description="Polar residues" evidence="5">
    <location>
        <begin position="721"/>
        <end position="748"/>
    </location>
</feature>
<feature type="region of interest" description="Disordered" evidence="5">
    <location>
        <begin position="561"/>
        <end position="641"/>
    </location>
</feature>
<dbReference type="InterPro" id="IPR029071">
    <property type="entry name" value="Ubiquitin-like_domsf"/>
</dbReference>
<protein>
    <recommendedName>
        <fullName evidence="10">Axin</fullName>
    </recommendedName>
</protein>
<feature type="region of interest" description="Disordered" evidence="5">
    <location>
        <begin position="385"/>
        <end position="404"/>
    </location>
</feature>
<evidence type="ECO:0000313" key="9">
    <source>
        <dbReference type="Proteomes" id="UP001347796"/>
    </source>
</evidence>
<dbReference type="InterPro" id="IPR001158">
    <property type="entry name" value="DIX"/>
</dbReference>
<dbReference type="GO" id="GO:0030877">
    <property type="term" value="C:beta-catenin destruction complex"/>
    <property type="evidence" value="ECO:0007669"/>
    <property type="project" value="TreeGrafter"/>
</dbReference>
<feature type="compositionally biased region" description="Polar residues" evidence="5">
    <location>
        <begin position="114"/>
        <end position="126"/>
    </location>
</feature>
<feature type="region of interest" description="Disordered" evidence="5">
    <location>
        <begin position="678"/>
        <end position="748"/>
    </location>
</feature>
<dbReference type="PROSITE" id="PS50841">
    <property type="entry name" value="DIX"/>
    <property type="match status" value="1"/>
</dbReference>
<dbReference type="PRINTS" id="PR01301">
    <property type="entry name" value="RGSPROTEIN"/>
</dbReference>
<name>A0AAN8K2B1_PATCE</name>